<feature type="transmembrane region" description="Helical" evidence="1">
    <location>
        <begin position="38"/>
        <end position="57"/>
    </location>
</feature>
<gene>
    <name evidence="2" type="ORF">SIAM614_13168</name>
</gene>
<proteinExistence type="predicted"/>
<dbReference type="AlphaFoldDB" id="A0NQA9"/>
<name>A0NQA9_ROSAI</name>
<evidence type="ECO:0000256" key="1">
    <source>
        <dbReference type="SAM" id="Phobius"/>
    </source>
</evidence>
<keyword evidence="1" id="KW-0472">Membrane</keyword>
<evidence type="ECO:0000313" key="3">
    <source>
        <dbReference type="Proteomes" id="UP000004848"/>
    </source>
</evidence>
<keyword evidence="1" id="KW-1133">Transmembrane helix</keyword>
<evidence type="ECO:0008006" key="4">
    <source>
        <dbReference type="Google" id="ProtNLM"/>
    </source>
</evidence>
<dbReference type="GeneID" id="68845723"/>
<dbReference type="Proteomes" id="UP000004848">
    <property type="component" value="Unassembled WGS sequence"/>
</dbReference>
<protein>
    <recommendedName>
        <fullName evidence="4">Holin</fullName>
    </recommendedName>
</protein>
<dbReference type="RefSeq" id="WP_006933112.1">
    <property type="nucleotide sequence ID" value="NZ_AAUW01000004.1"/>
</dbReference>
<accession>A0NQA9</accession>
<comment type="caution">
    <text evidence="2">The sequence shown here is derived from an EMBL/GenBank/DDBJ whole genome shotgun (WGS) entry which is preliminary data.</text>
</comment>
<keyword evidence="1" id="KW-0812">Transmembrane</keyword>
<reference evidence="2 3" key="1">
    <citation type="submission" date="2006-05" db="EMBL/GenBank/DDBJ databases">
        <authorList>
            <person name="King G."/>
            <person name="Ferriera S."/>
            <person name="Johnson J."/>
            <person name="Kravitz S."/>
            <person name="Beeson K."/>
            <person name="Sutton G."/>
            <person name="Rogers Y.-H."/>
            <person name="Friedman R."/>
            <person name="Frazier M."/>
            <person name="Venter J.C."/>
        </authorList>
    </citation>
    <scope>NUCLEOTIDE SEQUENCE [LARGE SCALE GENOMIC DNA]</scope>
    <source>
        <strain evidence="3">ATCC 25650 / DSM 13394 / JCM 20685 / NBRC 16684 / NCIMB 2208 / IAM 12614 / B1</strain>
    </source>
</reference>
<dbReference type="EMBL" id="AAUW01000004">
    <property type="protein sequence ID" value="EAV44967.1"/>
    <property type="molecule type" value="Genomic_DNA"/>
</dbReference>
<organism evidence="2 3">
    <name type="scientific">Roseibium aggregatum (strain ATCC 25650 / DSM 13394 / JCM 20685 / NBRC 16684 / NCIMB 2208 / IAM 12614 / B1)</name>
    <name type="common">Stappia aggregata</name>
    <dbReference type="NCBI Taxonomy" id="384765"/>
    <lineage>
        <taxon>Bacteria</taxon>
        <taxon>Pseudomonadati</taxon>
        <taxon>Pseudomonadota</taxon>
        <taxon>Alphaproteobacteria</taxon>
        <taxon>Hyphomicrobiales</taxon>
        <taxon>Stappiaceae</taxon>
        <taxon>Roseibium</taxon>
    </lineage>
</organism>
<dbReference type="OrthoDB" id="7680770at2"/>
<evidence type="ECO:0000313" key="2">
    <source>
        <dbReference type="EMBL" id="EAV44967.1"/>
    </source>
</evidence>
<sequence length="72" mass="7737">MVKTYKRETAWALLAGLAALCFYDLLHGGDTAARDWAELFVAPVITFAVAAFGLDAVGKQLMSKSPSPQDYG</sequence>